<proteinExistence type="predicted"/>
<organism evidence="2 3">
    <name type="scientific">Amborella trichopoda</name>
    <dbReference type="NCBI Taxonomy" id="13333"/>
    <lineage>
        <taxon>Eukaryota</taxon>
        <taxon>Viridiplantae</taxon>
        <taxon>Streptophyta</taxon>
        <taxon>Embryophyta</taxon>
        <taxon>Tracheophyta</taxon>
        <taxon>Spermatophyta</taxon>
        <taxon>Magnoliopsida</taxon>
        <taxon>Amborellales</taxon>
        <taxon>Amborellaceae</taxon>
        <taxon>Amborella</taxon>
    </lineage>
</organism>
<evidence type="ECO:0000256" key="1">
    <source>
        <dbReference type="SAM" id="MobiDB-lite"/>
    </source>
</evidence>
<name>W1PKU6_AMBTC</name>
<dbReference type="AlphaFoldDB" id="W1PKU6"/>
<dbReference type="Proteomes" id="UP000017836">
    <property type="component" value="Unassembled WGS sequence"/>
</dbReference>
<gene>
    <name evidence="2" type="ORF">AMTR_s00148p00063000</name>
</gene>
<dbReference type="Gramene" id="ERN08379">
    <property type="protein sequence ID" value="ERN08379"/>
    <property type="gene ID" value="AMTR_s00148p00063000"/>
</dbReference>
<keyword evidence="3" id="KW-1185">Reference proteome</keyword>
<feature type="region of interest" description="Disordered" evidence="1">
    <location>
        <begin position="89"/>
        <end position="114"/>
    </location>
</feature>
<evidence type="ECO:0000313" key="2">
    <source>
        <dbReference type="EMBL" id="ERN08379.1"/>
    </source>
</evidence>
<dbReference type="HOGENOM" id="CLU_2124450_0_0_1"/>
<evidence type="ECO:0000313" key="3">
    <source>
        <dbReference type="Proteomes" id="UP000017836"/>
    </source>
</evidence>
<sequence length="114" mass="12954">MVTWYTAIRPRRGEATGFEDTWRPVIGREEAVPRAQGGLEREFSCCPRERDLGLLPREREREGERREDDLYRILGIGSGRPDRVLMVGYESRSRSGSRSGSSLDMPSWVGLGPD</sequence>
<reference evidence="3" key="1">
    <citation type="journal article" date="2013" name="Science">
        <title>The Amborella genome and the evolution of flowering plants.</title>
        <authorList>
            <consortium name="Amborella Genome Project"/>
        </authorList>
    </citation>
    <scope>NUCLEOTIDE SEQUENCE [LARGE SCALE GENOMIC DNA]</scope>
</reference>
<dbReference type="EMBL" id="KI393463">
    <property type="protein sequence ID" value="ERN08379.1"/>
    <property type="molecule type" value="Genomic_DNA"/>
</dbReference>
<accession>W1PKU6</accession>
<protein>
    <submittedName>
        <fullName evidence="2">Uncharacterized protein</fullName>
    </submittedName>
</protein>